<evidence type="ECO:0000313" key="9">
    <source>
        <dbReference type="EMBL" id="MZQ85506.1"/>
    </source>
</evidence>
<keyword evidence="2 7" id="KW-0813">Transport</keyword>
<evidence type="ECO:0000256" key="6">
    <source>
        <dbReference type="ARBA" id="ARBA00023136"/>
    </source>
</evidence>
<dbReference type="GO" id="GO:0055085">
    <property type="term" value="P:transmembrane transport"/>
    <property type="evidence" value="ECO:0007669"/>
    <property type="project" value="InterPro"/>
</dbReference>
<dbReference type="SUPFAM" id="SSF161098">
    <property type="entry name" value="MetI-like"/>
    <property type="match status" value="1"/>
</dbReference>
<dbReference type="PROSITE" id="PS50928">
    <property type="entry name" value="ABC_TM1"/>
    <property type="match status" value="1"/>
</dbReference>
<evidence type="ECO:0000256" key="2">
    <source>
        <dbReference type="ARBA" id="ARBA00022448"/>
    </source>
</evidence>
<dbReference type="InterPro" id="IPR051393">
    <property type="entry name" value="ABC_transporter_permease"/>
</dbReference>
<dbReference type="RefSeq" id="WP_161409742.1">
    <property type="nucleotide sequence ID" value="NZ_WTUZ01000022.1"/>
</dbReference>
<feature type="transmembrane region" description="Helical" evidence="7">
    <location>
        <begin position="287"/>
        <end position="308"/>
    </location>
</feature>
<dbReference type="GO" id="GO:0005886">
    <property type="term" value="C:plasma membrane"/>
    <property type="evidence" value="ECO:0007669"/>
    <property type="project" value="UniProtKB-SubCell"/>
</dbReference>
<keyword evidence="10" id="KW-1185">Reference proteome</keyword>
<keyword evidence="5 7" id="KW-1133">Transmembrane helix</keyword>
<dbReference type="PANTHER" id="PTHR30193:SF37">
    <property type="entry name" value="INNER MEMBRANE ABC TRANSPORTER PERMEASE PROTEIN YCJO"/>
    <property type="match status" value="1"/>
</dbReference>
<comment type="caution">
    <text evidence="9">The sequence shown here is derived from an EMBL/GenBank/DDBJ whole genome shotgun (WGS) entry which is preliminary data.</text>
</comment>
<name>A0A6L8V7A8_9BACL</name>
<feature type="transmembrane region" description="Helical" evidence="7">
    <location>
        <begin position="32"/>
        <end position="51"/>
    </location>
</feature>
<sequence>MAKLMSSPISSIPSLPRTATSKRKRRKDIWKAYLFVLPIIPFILVFDYFPFLRTFIYSLSSVNAQGKIIRFVGLDNYMNLFGRQEFVNALLVTLKFTAMYVPLAIICPLLLALIAAPKNPFARTSQLLYCIPMGVSMAVTCLIFEQFFGRTGLLNYLLNLLGLLQNTTNISWLQNQTWALPSLVIPMVWTHIGFDFLLMLAAVRNVPQDLLESAEMDGASYWKKTFRITLPLISPTLFFVICTQIIVGLTMVAPVMILTKGGPLGATSTLIYYIYTSGFRSINYSLASTASICAFILTFIFLLFNFLYEKKGVVYE</sequence>
<dbReference type="Gene3D" id="1.10.3720.10">
    <property type="entry name" value="MetI-like"/>
    <property type="match status" value="1"/>
</dbReference>
<evidence type="ECO:0000256" key="1">
    <source>
        <dbReference type="ARBA" id="ARBA00004651"/>
    </source>
</evidence>
<feature type="transmembrane region" description="Helical" evidence="7">
    <location>
        <begin position="127"/>
        <end position="148"/>
    </location>
</feature>
<accession>A0A6L8V7A8</accession>
<comment type="subcellular location">
    <subcellularLocation>
        <location evidence="1 7">Cell membrane</location>
        <topology evidence="1 7">Multi-pass membrane protein</topology>
    </subcellularLocation>
</comment>
<reference evidence="9 10" key="1">
    <citation type="submission" date="2019-12" db="EMBL/GenBank/DDBJ databases">
        <title>Paenibacillus sp. nov. sp. isolated from soil.</title>
        <authorList>
            <person name="Kim J."/>
            <person name="Jeong S.E."/>
            <person name="Jung H.S."/>
            <person name="Jeon C.O."/>
        </authorList>
    </citation>
    <scope>NUCLEOTIDE SEQUENCE [LARGE SCALE GENOMIC DNA]</scope>
    <source>
        <strain evidence="9 10">5J-6</strain>
    </source>
</reference>
<dbReference type="PANTHER" id="PTHR30193">
    <property type="entry name" value="ABC TRANSPORTER PERMEASE PROTEIN"/>
    <property type="match status" value="1"/>
</dbReference>
<proteinExistence type="inferred from homology"/>
<feature type="transmembrane region" description="Helical" evidence="7">
    <location>
        <begin position="188"/>
        <end position="207"/>
    </location>
</feature>
<dbReference type="Proteomes" id="UP000481087">
    <property type="component" value="Unassembled WGS sequence"/>
</dbReference>
<dbReference type="EMBL" id="WTUZ01000022">
    <property type="protein sequence ID" value="MZQ85506.1"/>
    <property type="molecule type" value="Genomic_DNA"/>
</dbReference>
<evidence type="ECO:0000256" key="4">
    <source>
        <dbReference type="ARBA" id="ARBA00022692"/>
    </source>
</evidence>
<protein>
    <submittedName>
        <fullName evidence="9">ABC transporter permease subunit</fullName>
    </submittedName>
</protein>
<evidence type="ECO:0000256" key="3">
    <source>
        <dbReference type="ARBA" id="ARBA00022475"/>
    </source>
</evidence>
<gene>
    <name evidence="9" type="ORF">GQF01_25640</name>
</gene>
<keyword evidence="6 7" id="KW-0472">Membrane</keyword>
<keyword evidence="3" id="KW-1003">Cell membrane</keyword>
<dbReference type="AlphaFoldDB" id="A0A6L8V7A8"/>
<dbReference type="CDD" id="cd06261">
    <property type="entry name" value="TM_PBP2"/>
    <property type="match status" value="1"/>
</dbReference>
<evidence type="ECO:0000313" key="10">
    <source>
        <dbReference type="Proteomes" id="UP000481087"/>
    </source>
</evidence>
<feature type="transmembrane region" description="Helical" evidence="7">
    <location>
        <begin position="255"/>
        <end position="275"/>
    </location>
</feature>
<organism evidence="9 10">
    <name type="scientific">Paenibacillus silvestris</name>
    <dbReference type="NCBI Taxonomy" id="2606219"/>
    <lineage>
        <taxon>Bacteria</taxon>
        <taxon>Bacillati</taxon>
        <taxon>Bacillota</taxon>
        <taxon>Bacilli</taxon>
        <taxon>Bacillales</taxon>
        <taxon>Paenibacillaceae</taxon>
        <taxon>Paenibacillus</taxon>
    </lineage>
</organism>
<comment type="similarity">
    <text evidence="7">Belongs to the binding-protein-dependent transport system permease family.</text>
</comment>
<dbReference type="InterPro" id="IPR035906">
    <property type="entry name" value="MetI-like_sf"/>
</dbReference>
<dbReference type="Pfam" id="PF00528">
    <property type="entry name" value="BPD_transp_1"/>
    <property type="match status" value="1"/>
</dbReference>
<evidence type="ECO:0000259" key="8">
    <source>
        <dbReference type="PROSITE" id="PS50928"/>
    </source>
</evidence>
<feature type="domain" description="ABC transmembrane type-1" evidence="8">
    <location>
        <begin position="90"/>
        <end position="305"/>
    </location>
</feature>
<evidence type="ECO:0000256" key="7">
    <source>
        <dbReference type="RuleBase" id="RU363032"/>
    </source>
</evidence>
<feature type="transmembrane region" description="Helical" evidence="7">
    <location>
        <begin position="228"/>
        <end position="249"/>
    </location>
</feature>
<keyword evidence="4 7" id="KW-0812">Transmembrane</keyword>
<evidence type="ECO:0000256" key="5">
    <source>
        <dbReference type="ARBA" id="ARBA00022989"/>
    </source>
</evidence>
<feature type="transmembrane region" description="Helical" evidence="7">
    <location>
        <begin position="86"/>
        <end position="115"/>
    </location>
</feature>
<dbReference type="InterPro" id="IPR000515">
    <property type="entry name" value="MetI-like"/>
</dbReference>